<evidence type="ECO:0000313" key="2">
    <source>
        <dbReference type="EMBL" id="KAK8001219.1"/>
    </source>
</evidence>
<gene>
    <name evidence="2" type="ORF">PG991_013441</name>
</gene>
<dbReference type="Proteomes" id="UP001396898">
    <property type="component" value="Unassembled WGS sequence"/>
</dbReference>
<feature type="chain" id="PRO_5046971395" evidence="1">
    <location>
        <begin position="18"/>
        <end position="178"/>
    </location>
</feature>
<dbReference type="PANTHER" id="PTHR36578:SF1">
    <property type="entry name" value="APPLE DOMAIN-CONTAINING PROTEIN"/>
    <property type="match status" value="1"/>
</dbReference>
<comment type="caution">
    <text evidence="2">The sequence shown here is derived from an EMBL/GenBank/DDBJ whole genome shotgun (WGS) entry which is preliminary data.</text>
</comment>
<evidence type="ECO:0000313" key="3">
    <source>
        <dbReference type="Proteomes" id="UP001396898"/>
    </source>
</evidence>
<proteinExistence type="predicted"/>
<organism evidence="2 3">
    <name type="scientific">Apiospora marii</name>
    <dbReference type="NCBI Taxonomy" id="335849"/>
    <lineage>
        <taxon>Eukaryota</taxon>
        <taxon>Fungi</taxon>
        <taxon>Dikarya</taxon>
        <taxon>Ascomycota</taxon>
        <taxon>Pezizomycotina</taxon>
        <taxon>Sordariomycetes</taxon>
        <taxon>Xylariomycetidae</taxon>
        <taxon>Amphisphaeriales</taxon>
        <taxon>Apiosporaceae</taxon>
        <taxon>Apiospora</taxon>
    </lineage>
</organism>
<protein>
    <submittedName>
        <fullName evidence="2">Uncharacterized protein</fullName>
    </submittedName>
</protein>
<dbReference type="EMBL" id="JAQQWI010000018">
    <property type="protein sequence ID" value="KAK8001219.1"/>
    <property type="molecule type" value="Genomic_DNA"/>
</dbReference>
<name>A0ABR1R644_9PEZI</name>
<keyword evidence="1" id="KW-0732">Signal</keyword>
<dbReference type="PANTHER" id="PTHR36578">
    <property type="entry name" value="CHROMOSOME 15, WHOLE GENOME SHOTGUN SEQUENCE"/>
    <property type="match status" value="1"/>
</dbReference>
<reference evidence="2 3" key="1">
    <citation type="submission" date="2023-01" db="EMBL/GenBank/DDBJ databases">
        <title>Analysis of 21 Apiospora genomes using comparative genomics revels a genus with tremendous synthesis potential of carbohydrate active enzymes and secondary metabolites.</title>
        <authorList>
            <person name="Sorensen T."/>
        </authorList>
    </citation>
    <scope>NUCLEOTIDE SEQUENCE [LARGE SCALE GENOMIC DNA]</scope>
    <source>
        <strain evidence="2 3">CBS 20057</strain>
    </source>
</reference>
<evidence type="ECO:0000256" key="1">
    <source>
        <dbReference type="SAM" id="SignalP"/>
    </source>
</evidence>
<accession>A0ABR1R644</accession>
<feature type="signal peptide" evidence="1">
    <location>
        <begin position="1"/>
        <end position="17"/>
    </location>
</feature>
<sequence length="178" mass="19146">MRRILIAAAVLVAPVIAQDLPWDLIDRSPQEPPNLGVLDTAGFAGPIALGSAAINAPFNCLGVNTYMNGMFLSGPFDPNVCISACMAQTAYNLGHNSPQQQCRFVNAFVLSKNGAPQGWICSASRSREDDVTKVVQYTQRWNAAYATNSGQWRGSYHYTISDSVAFYNAADPGPCQPA</sequence>
<keyword evidence="3" id="KW-1185">Reference proteome</keyword>